<dbReference type="InterPro" id="IPR056439">
    <property type="entry name" value="VBS_C3G9"/>
</dbReference>
<feature type="coiled-coil region" evidence="1">
    <location>
        <begin position="387"/>
        <end position="421"/>
    </location>
</feature>
<feature type="compositionally biased region" description="Basic and acidic residues" evidence="2">
    <location>
        <begin position="479"/>
        <end position="499"/>
    </location>
</feature>
<dbReference type="GO" id="GO:1902716">
    <property type="term" value="C:cell cortex of growing cell tip"/>
    <property type="evidence" value="ECO:0007669"/>
    <property type="project" value="TreeGrafter"/>
</dbReference>
<dbReference type="OrthoDB" id="5588096at2759"/>
<feature type="region of interest" description="Disordered" evidence="2">
    <location>
        <begin position="479"/>
        <end position="509"/>
    </location>
</feature>
<dbReference type="STRING" id="717646.M2MSH9"/>
<protein>
    <recommendedName>
        <fullName evidence="3">GIT Spa2 homology (SHD) domain-containing protein</fullName>
    </recommendedName>
</protein>
<dbReference type="GO" id="GO:0005826">
    <property type="term" value="C:actomyosin contractile ring"/>
    <property type="evidence" value="ECO:0007669"/>
    <property type="project" value="TreeGrafter"/>
</dbReference>
<dbReference type="KEGG" id="bcom:BAUCODRAFT_30245"/>
<keyword evidence="1" id="KW-0175">Coiled coil</keyword>
<dbReference type="SMART" id="SM00555">
    <property type="entry name" value="GIT"/>
    <property type="match status" value="2"/>
</dbReference>
<dbReference type="EMBL" id="KB445551">
    <property type="protein sequence ID" value="EMC99831.1"/>
    <property type="molecule type" value="Genomic_DNA"/>
</dbReference>
<feature type="compositionally biased region" description="Low complexity" evidence="2">
    <location>
        <begin position="862"/>
        <end position="876"/>
    </location>
</feature>
<dbReference type="Pfam" id="PF08518">
    <property type="entry name" value="GIT_SHD"/>
    <property type="match status" value="2"/>
</dbReference>
<gene>
    <name evidence="4" type="ORF">BAUCODRAFT_30245</name>
</gene>
<feature type="region of interest" description="Disordered" evidence="2">
    <location>
        <begin position="230"/>
        <end position="327"/>
    </location>
</feature>
<evidence type="ECO:0000313" key="4">
    <source>
        <dbReference type="EMBL" id="EMC99831.1"/>
    </source>
</evidence>
<feature type="region of interest" description="Disordered" evidence="2">
    <location>
        <begin position="173"/>
        <end position="203"/>
    </location>
</feature>
<evidence type="ECO:0000256" key="2">
    <source>
        <dbReference type="SAM" id="MobiDB-lite"/>
    </source>
</evidence>
<dbReference type="InterPro" id="IPR039892">
    <property type="entry name" value="Spa2/Sph1"/>
</dbReference>
<dbReference type="GO" id="GO:0005078">
    <property type="term" value="F:MAP-kinase scaffold activity"/>
    <property type="evidence" value="ECO:0007669"/>
    <property type="project" value="TreeGrafter"/>
</dbReference>
<feature type="region of interest" description="Disordered" evidence="2">
    <location>
        <begin position="802"/>
        <end position="960"/>
    </location>
</feature>
<dbReference type="OMA" id="VPNKSIM"/>
<dbReference type="PANTHER" id="PTHR21601:SF0">
    <property type="entry name" value="PROTEIN SPA2-RELATED"/>
    <property type="match status" value="1"/>
</dbReference>
<accession>M2MSH9</accession>
<feature type="compositionally biased region" description="Polar residues" evidence="2">
    <location>
        <begin position="920"/>
        <end position="932"/>
    </location>
</feature>
<feature type="compositionally biased region" description="Pro residues" evidence="2">
    <location>
        <begin position="289"/>
        <end position="299"/>
    </location>
</feature>
<dbReference type="Proteomes" id="UP000011761">
    <property type="component" value="Unassembled WGS sequence"/>
</dbReference>
<feature type="region of interest" description="Disordered" evidence="2">
    <location>
        <begin position="721"/>
        <end position="741"/>
    </location>
</feature>
<feature type="compositionally biased region" description="Polar residues" evidence="2">
    <location>
        <begin position="318"/>
        <end position="327"/>
    </location>
</feature>
<feature type="domain" description="GIT Spa2 homology (SHD)" evidence="3">
    <location>
        <begin position="144"/>
        <end position="174"/>
    </location>
</feature>
<dbReference type="eggNOG" id="ENOG502QS1N">
    <property type="taxonomic scope" value="Eukaryota"/>
</dbReference>
<dbReference type="GeneID" id="19111160"/>
<feature type="compositionally biased region" description="Low complexity" evidence="2">
    <location>
        <begin position="65"/>
        <end position="91"/>
    </location>
</feature>
<organism evidence="4 5">
    <name type="scientific">Baudoinia panamericana (strain UAMH 10762)</name>
    <name type="common">Angels' share fungus</name>
    <name type="synonym">Baudoinia compniacensis (strain UAMH 10762)</name>
    <dbReference type="NCBI Taxonomy" id="717646"/>
    <lineage>
        <taxon>Eukaryota</taxon>
        <taxon>Fungi</taxon>
        <taxon>Dikarya</taxon>
        <taxon>Ascomycota</taxon>
        <taxon>Pezizomycotina</taxon>
        <taxon>Dothideomycetes</taxon>
        <taxon>Dothideomycetidae</taxon>
        <taxon>Mycosphaerellales</taxon>
        <taxon>Teratosphaeriaceae</taxon>
        <taxon>Baudoinia</taxon>
    </lineage>
</organism>
<evidence type="ECO:0000313" key="5">
    <source>
        <dbReference type="Proteomes" id="UP000011761"/>
    </source>
</evidence>
<evidence type="ECO:0000259" key="3">
    <source>
        <dbReference type="SMART" id="SM00555"/>
    </source>
</evidence>
<dbReference type="AlphaFoldDB" id="M2MSH9"/>
<feature type="compositionally biased region" description="Low complexity" evidence="2">
    <location>
        <begin position="1"/>
        <end position="21"/>
    </location>
</feature>
<dbReference type="HOGENOM" id="CLU_014631_0_0_1"/>
<reference evidence="4 5" key="1">
    <citation type="journal article" date="2012" name="PLoS Pathog.">
        <title>Diverse lifestyles and strategies of plant pathogenesis encoded in the genomes of eighteen Dothideomycetes fungi.</title>
        <authorList>
            <person name="Ohm R.A."/>
            <person name="Feau N."/>
            <person name="Henrissat B."/>
            <person name="Schoch C.L."/>
            <person name="Horwitz B.A."/>
            <person name="Barry K.W."/>
            <person name="Condon B.J."/>
            <person name="Copeland A.C."/>
            <person name="Dhillon B."/>
            <person name="Glaser F."/>
            <person name="Hesse C.N."/>
            <person name="Kosti I."/>
            <person name="LaButti K."/>
            <person name="Lindquist E.A."/>
            <person name="Lucas S."/>
            <person name="Salamov A.A."/>
            <person name="Bradshaw R.E."/>
            <person name="Ciuffetti L."/>
            <person name="Hamelin R.C."/>
            <person name="Kema G.H.J."/>
            <person name="Lawrence C."/>
            <person name="Scott J.A."/>
            <person name="Spatafora J.W."/>
            <person name="Turgeon B.G."/>
            <person name="de Wit P.J.G.M."/>
            <person name="Zhong S."/>
            <person name="Goodwin S.B."/>
            <person name="Grigoriev I.V."/>
        </authorList>
    </citation>
    <scope>NUCLEOTIDE SEQUENCE [LARGE SCALE GENOMIC DNA]</scope>
    <source>
        <strain evidence="4 5">UAMH 10762</strain>
    </source>
</reference>
<evidence type="ECO:0000256" key="1">
    <source>
        <dbReference type="SAM" id="Coils"/>
    </source>
</evidence>
<proteinExistence type="predicted"/>
<dbReference type="Pfam" id="PF23742">
    <property type="entry name" value="VBS_C3G9"/>
    <property type="match status" value="1"/>
</dbReference>
<feature type="compositionally biased region" description="Polar residues" evidence="2">
    <location>
        <begin position="302"/>
        <end position="311"/>
    </location>
</feature>
<dbReference type="PANTHER" id="PTHR21601">
    <property type="entry name" value="SPA2 PROTEIN"/>
    <property type="match status" value="1"/>
</dbReference>
<feature type="domain" description="GIT Spa2 homology (SHD)" evidence="3">
    <location>
        <begin position="198"/>
        <end position="228"/>
    </location>
</feature>
<keyword evidence="5" id="KW-1185">Reference proteome</keyword>
<dbReference type="InterPro" id="IPR013724">
    <property type="entry name" value="GIT_SHD"/>
</dbReference>
<dbReference type="RefSeq" id="XP_007672979.1">
    <property type="nucleotide sequence ID" value="XM_007674789.1"/>
</dbReference>
<feature type="compositionally biased region" description="Polar residues" evidence="2">
    <location>
        <begin position="52"/>
        <end position="63"/>
    </location>
</feature>
<feature type="compositionally biased region" description="Pro residues" evidence="2">
    <location>
        <begin position="254"/>
        <end position="266"/>
    </location>
</feature>
<name>M2MSH9_BAUPA</name>
<feature type="region of interest" description="Disordered" evidence="2">
    <location>
        <begin position="1"/>
        <end position="107"/>
    </location>
</feature>
<sequence>MSRPGFAPSASMSMSSNDSFGPRYGGPLGGTLADSPYSGGPYGAAQPRHASPSGSQHPSSGTDMSRPSASGSSIGRPASSASSVGRSSDGRMGFATGPPPNRDSTRSFFKPEAEAQLQQHYYVLRDYLAASLRDDQGNMRSQKARDKLLRLSVTQFMELSTDVYDELLRREDERGARQSSIPRSLPPKTNFHPKRNQARQKLSTLPVDRFRQLATDVYYELERRIPRFAGQDIERPASTASHGSGRAPSRNGMRPPPGAYRGPPPGAGRNGSIGGPMPGPQYPSFRPASPGPGMPPPGYRPSTSGSDTSNYGRPLPKTFQSNVIVPNKSTMVEDDQMTEPGEEDAFALDKVLSPSIGPSPISNDRSPLAGDRYFEEPKSMSADLDKIKEQEAEIGKLRETVEDLQSRVLDKQHEYDSLRETLSAKDEEFEGAKTTILEREAGIESERNGWHRLREELEQKHIDAQRLHDELSRELEQLKLNKQQDEQDSRSRHERELEGLRSQLGSSHRQTIGDLRVQLGNVAQQTSDLHRQLQTHQAENEELRNQLHSAHQRQQSLTSNGEHERRIEALQEELTAQQKLTNQVRDEAMMYLQEMRDLSRQTDYAVEQEERLAQRVAQLERENEEWRHRYTRVKAQNKSLRASTMGLALPNAFDANSLLGGGKEGLISDAGLVRDVDMTRFQLSIDELLRTARQPEQNERMLDGVKNVALAVQGLTAAVVSPQGYPTPSPSPLGPERDGGAESVAKVKARVNGTANSLITATKLHASAMGLSPVALVDAAASNLTAAVVELVKTVGIRPSEGHELNSEIGEDDTEVTIDGPGDHHHHHQQHLRDESMGSFYNDSPSYSPARGLPGRGSEVHSPSPSGSVNGVVTPSLEISSETPPPSKPAPLNLGRSNTGRKNGWFGGWGRKASEDETATLAQTHTQSQATESGKAVTHGQGHADGVAEGLASEEYDPYR</sequence>